<dbReference type="AlphaFoldDB" id="A0A6J7LQJ4"/>
<dbReference type="EMBL" id="CAFBNE010000150">
    <property type="protein sequence ID" value="CAB4967904.1"/>
    <property type="molecule type" value="Genomic_DNA"/>
</dbReference>
<accession>A0A6J7LQJ4</accession>
<organism evidence="1">
    <name type="scientific">freshwater metagenome</name>
    <dbReference type="NCBI Taxonomy" id="449393"/>
    <lineage>
        <taxon>unclassified sequences</taxon>
        <taxon>metagenomes</taxon>
        <taxon>ecological metagenomes</taxon>
    </lineage>
</organism>
<gene>
    <name evidence="1" type="ORF">UFOPK3772_03043</name>
</gene>
<proteinExistence type="predicted"/>
<reference evidence="1" key="1">
    <citation type="submission" date="2020-05" db="EMBL/GenBank/DDBJ databases">
        <authorList>
            <person name="Chiriac C."/>
            <person name="Salcher M."/>
            <person name="Ghai R."/>
            <person name="Kavagutti S V."/>
        </authorList>
    </citation>
    <scope>NUCLEOTIDE SEQUENCE</scope>
</reference>
<protein>
    <submittedName>
        <fullName evidence="1">Unannotated protein</fullName>
    </submittedName>
</protein>
<evidence type="ECO:0000313" key="1">
    <source>
        <dbReference type="EMBL" id="CAB4967904.1"/>
    </source>
</evidence>
<name>A0A6J7LQJ4_9ZZZZ</name>
<sequence length="472" mass="51050">MGLQVDALPRGIRREEDPDRLLGGLLGELRADVLAFLRGRRPLNDRQHVGIAVLREHAGQPVDGVGVLAEHDDALVRPVLAVGSADRVEVAQEGPELGVGAALVRQAPADEGLELSWLCAAQRIAVLRVTEPLGLVLLPQALFLVGLALAEDVVVVLIGEASAAAAAQVVAQCLAERVGAGEESLLEQHRHDVAGGLGAVELRAPRDDLVEQREHLLLVLCRLERLGADPSGLEPLSGEIALQPSDGDVPQRRRIEQRAPREPSRIDHFHEGRERLRMPVVRSGTEEEPVLAPVGEVAHCHRPLRVDGVGPATGDGRRARRCNVVGLVDDEDVEREPLAGLRGAGLRVGVAQQSLGPHLRQPCHAHDHPREHLERVRVQAVGAPHLGEQLAVDDREVEPELVAHLVLPLQRQAGRAHDDDRARPVAQQQLLNDEARLDRLAKPDIVGEQQVGTGCRQGTPQWLKLVCLDVDS</sequence>